<dbReference type="InterPro" id="IPR029063">
    <property type="entry name" value="SAM-dependent_MTases_sf"/>
</dbReference>
<dbReference type="PANTHER" id="PTHR42912:SF95">
    <property type="entry name" value="METHYLTRANSFERASE TYPE 11 DOMAIN-CONTAINING PROTEIN"/>
    <property type="match status" value="1"/>
</dbReference>
<dbReference type="Proteomes" id="UP000444980">
    <property type="component" value="Unassembled WGS sequence"/>
</dbReference>
<dbReference type="SUPFAM" id="SSF53335">
    <property type="entry name" value="S-adenosyl-L-methionine-dependent methyltransferases"/>
    <property type="match status" value="1"/>
</dbReference>
<dbReference type="RefSeq" id="WP_161928370.1">
    <property type="nucleotide sequence ID" value="NZ_BJOU01000017.1"/>
</dbReference>
<proteinExistence type="predicted"/>
<gene>
    <name evidence="2" type="ORF">nbrc107697_30840</name>
</gene>
<name>A0A7I9V0X3_9ACTN</name>
<dbReference type="AlphaFoldDB" id="A0A7I9V0X3"/>
<dbReference type="CDD" id="cd02440">
    <property type="entry name" value="AdoMet_MTases"/>
    <property type="match status" value="1"/>
</dbReference>
<feature type="domain" description="Methyltransferase" evidence="1">
    <location>
        <begin position="44"/>
        <end position="134"/>
    </location>
</feature>
<accession>A0A7I9V0X3</accession>
<evidence type="ECO:0000259" key="1">
    <source>
        <dbReference type="Pfam" id="PF13649"/>
    </source>
</evidence>
<dbReference type="InterPro" id="IPR041698">
    <property type="entry name" value="Methyltransf_25"/>
</dbReference>
<dbReference type="Gene3D" id="3.40.50.150">
    <property type="entry name" value="Vaccinia Virus protein VP39"/>
    <property type="match status" value="1"/>
</dbReference>
<dbReference type="GO" id="GO:0008168">
    <property type="term" value="F:methyltransferase activity"/>
    <property type="evidence" value="ECO:0007669"/>
    <property type="project" value="TreeGrafter"/>
</dbReference>
<dbReference type="OrthoDB" id="9805171at2"/>
<sequence length="204" mass="21830">MQPVRDAYALRAAEYTRVCGTLAATDARDREVIARWADEIDGPIVDVGCGPGQWTAFLHDRGANVVGVDPVPEFIAQARRDYPRARYAVGHAGALDLSAGSAAGILAWFSLIHTEPDALAVQLDDLARALRPGGRLLLGYFSGPALIRFEHKVHPAWYWPTADLSRLLNASGFSVSAVATRTDAATTRTVGTLHAVRSGDEPAA</sequence>
<comment type="caution">
    <text evidence="2">The sequence shown here is derived from an EMBL/GenBank/DDBJ whole genome shotgun (WGS) entry which is preliminary data.</text>
</comment>
<protein>
    <recommendedName>
        <fullName evidence="1">Methyltransferase domain-containing protein</fullName>
    </recommendedName>
</protein>
<evidence type="ECO:0000313" key="2">
    <source>
        <dbReference type="EMBL" id="GED99045.1"/>
    </source>
</evidence>
<dbReference type="EMBL" id="BJOU01000017">
    <property type="protein sequence ID" value="GED99045.1"/>
    <property type="molecule type" value="Genomic_DNA"/>
</dbReference>
<dbReference type="InterPro" id="IPR050508">
    <property type="entry name" value="Methyltransf_Superfamily"/>
</dbReference>
<evidence type="ECO:0000313" key="3">
    <source>
        <dbReference type="Proteomes" id="UP000444980"/>
    </source>
</evidence>
<dbReference type="Pfam" id="PF13649">
    <property type="entry name" value="Methyltransf_25"/>
    <property type="match status" value="1"/>
</dbReference>
<dbReference type="PANTHER" id="PTHR42912">
    <property type="entry name" value="METHYLTRANSFERASE"/>
    <property type="match status" value="1"/>
</dbReference>
<organism evidence="2 3">
    <name type="scientific">Gordonia crocea</name>
    <dbReference type="NCBI Taxonomy" id="589162"/>
    <lineage>
        <taxon>Bacteria</taxon>
        <taxon>Bacillati</taxon>
        <taxon>Actinomycetota</taxon>
        <taxon>Actinomycetes</taxon>
        <taxon>Mycobacteriales</taxon>
        <taxon>Gordoniaceae</taxon>
        <taxon>Gordonia</taxon>
    </lineage>
</organism>
<reference evidence="3" key="1">
    <citation type="submission" date="2019-06" db="EMBL/GenBank/DDBJ databases">
        <title>Gordonia isolated from sludge of a wastewater treatment plant.</title>
        <authorList>
            <person name="Tamura T."/>
            <person name="Aoyama K."/>
            <person name="Kang Y."/>
            <person name="Saito S."/>
            <person name="Akiyama N."/>
            <person name="Yazawa K."/>
            <person name="Gonoi T."/>
            <person name="Mikami Y."/>
        </authorList>
    </citation>
    <scope>NUCLEOTIDE SEQUENCE [LARGE SCALE GENOMIC DNA]</scope>
    <source>
        <strain evidence="3">NBRC 107697</strain>
    </source>
</reference>
<keyword evidence="3" id="KW-1185">Reference proteome</keyword>